<dbReference type="PANTHER" id="PTHR46890:SF48">
    <property type="entry name" value="RNA-DIRECTED DNA POLYMERASE"/>
    <property type="match status" value="1"/>
</dbReference>
<dbReference type="Pfam" id="PF00078">
    <property type="entry name" value="RVT_1"/>
    <property type="match status" value="1"/>
</dbReference>
<dbReference type="InterPro" id="IPR000477">
    <property type="entry name" value="RT_dom"/>
</dbReference>
<dbReference type="PANTHER" id="PTHR46890">
    <property type="entry name" value="NON-LTR RETROLELEMENT REVERSE TRANSCRIPTASE-LIKE PROTEIN-RELATED"/>
    <property type="match status" value="1"/>
</dbReference>
<evidence type="ECO:0000313" key="3">
    <source>
        <dbReference type="RefSeq" id="XP_027343173.1"/>
    </source>
</evidence>
<accession>A0A8B8KIT5</accession>
<dbReference type="InterPro" id="IPR052343">
    <property type="entry name" value="Retrotransposon-Effector_Assoc"/>
</dbReference>
<name>A0A8B8KIT5_ABRPR</name>
<proteinExistence type="predicted"/>
<protein>
    <submittedName>
        <fullName evidence="3">Uncharacterized protein LOC113855742</fullName>
    </submittedName>
</protein>
<dbReference type="GeneID" id="113855742"/>
<reference evidence="3" key="2">
    <citation type="submission" date="2025-08" db="UniProtKB">
        <authorList>
            <consortium name="RefSeq"/>
        </authorList>
    </citation>
    <scope>IDENTIFICATION</scope>
    <source>
        <tissue evidence="3">Young leaves</tissue>
    </source>
</reference>
<dbReference type="AlphaFoldDB" id="A0A8B8KIT5"/>
<gene>
    <name evidence="3" type="primary">LOC113855742</name>
</gene>
<reference evidence="2" key="1">
    <citation type="journal article" date="2019" name="Toxins">
        <title>Detection of Abrin-Like and Prepropulchellin-Like Toxin Genes and Transcripts Using Whole Genome Sequencing and Full-Length Transcript Sequencing of Abrus precatorius.</title>
        <authorList>
            <person name="Hovde B.T."/>
            <person name="Daligault H.E."/>
            <person name="Hanschen E.R."/>
            <person name="Kunde Y.A."/>
            <person name="Johnson M.B."/>
            <person name="Starkenburg S.R."/>
            <person name="Johnson S.L."/>
        </authorList>
    </citation>
    <scope>NUCLEOTIDE SEQUENCE [LARGE SCALE GENOMIC DNA]</scope>
</reference>
<dbReference type="Proteomes" id="UP000694853">
    <property type="component" value="Unplaced"/>
</dbReference>
<keyword evidence="2" id="KW-1185">Reference proteome</keyword>
<sequence>MMILECEGNKSSGPDGFNFVFLKRFWEVIKGEVMGYLYKIVSKLLTNRLKGVLDSIISEQQSAFIPERNMLDIVLMVNEAVDYVRRHNHKCFVLKLDYEKTYDSVLEARYNRLASSIQRLSVHNRCSLSWRDLLEVIHQGNS</sequence>
<organism evidence="2 3">
    <name type="scientific">Abrus precatorius</name>
    <name type="common">Indian licorice</name>
    <name type="synonym">Glycine abrus</name>
    <dbReference type="NCBI Taxonomy" id="3816"/>
    <lineage>
        <taxon>Eukaryota</taxon>
        <taxon>Viridiplantae</taxon>
        <taxon>Streptophyta</taxon>
        <taxon>Embryophyta</taxon>
        <taxon>Tracheophyta</taxon>
        <taxon>Spermatophyta</taxon>
        <taxon>Magnoliopsida</taxon>
        <taxon>eudicotyledons</taxon>
        <taxon>Gunneridae</taxon>
        <taxon>Pentapetalae</taxon>
        <taxon>rosids</taxon>
        <taxon>fabids</taxon>
        <taxon>Fabales</taxon>
        <taxon>Fabaceae</taxon>
        <taxon>Papilionoideae</taxon>
        <taxon>50 kb inversion clade</taxon>
        <taxon>NPAAA clade</taxon>
        <taxon>indigoferoid/millettioid clade</taxon>
        <taxon>Abreae</taxon>
        <taxon>Abrus</taxon>
    </lineage>
</organism>
<dbReference type="OrthoDB" id="1938551at2759"/>
<evidence type="ECO:0000259" key="1">
    <source>
        <dbReference type="Pfam" id="PF00078"/>
    </source>
</evidence>
<feature type="domain" description="Reverse transcriptase" evidence="1">
    <location>
        <begin position="36"/>
        <end position="105"/>
    </location>
</feature>
<evidence type="ECO:0000313" key="2">
    <source>
        <dbReference type="Proteomes" id="UP000694853"/>
    </source>
</evidence>
<dbReference type="RefSeq" id="XP_027343173.1">
    <property type="nucleotide sequence ID" value="XM_027487372.1"/>
</dbReference>
<dbReference type="KEGG" id="aprc:113855742"/>